<dbReference type="CDD" id="cd19990">
    <property type="entry name" value="PBP1_GABAb_receptor_plant"/>
    <property type="match status" value="1"/>
</dbReference>
<evidence type="ECO:0000256" key="11">
    <source>
        <dbReference type="ARBA" id="ARBA00023180"/>
    </source>
</evidence>
<feature type="transmembrane region" description="Helical" evidence="18">
    <location>
        <begin position="828"/>
        <end position="849"/>
    </location>
</feature>
<dbReference type="InterPro" id="IPR028082">
    <property type="entry name" value="Peripla_BP_I"/>
</dbReference>
<comment type="similarity">
    <text evidence="2 15">Belongs to the glutamate-gated ion channel (TC 1.A.10.1) family.</text>
</comment>
<keyword evidence="12 15" id="KW-1071">Ligand-gated ion channel</keyword>
<evidence type="ECO:0000256" key="10">
    <source>
        <dbReference type="ARBA" id="ARBA00023170"/>
    </source>
</evidence>
<evidence type="ECO:0000256" key="8">
    <source>
        <dbReference type="ARBA" id="ARBA00023065"/>
    </source>
</evidence>
<keyword evidence="10 15" id="KW-0675">Receptor</keyword>
<keyword evidence="22" id="KW-1185">Reference proteome</keyword>
<feature type="domain" description="Ionotropic glutamate receptor C-terminal" evidence="20">
    <location>
        <begin position="451"/>
        <end position="803"/>
    </location>
</feature>
<evidence type="ECO:0000313" key="21">
    <source>
        <dbReference type="EMBL" id="PIN11779.1"/>
    </source>
</evidence>
<comment type="function">
    <text evidence="15">Glutamate-gated receptor that probably acts as non-selective cation channel.</text>
</comment>
<dbReference type="InterPro" id="IPR019594">
    <property type="entry name" value="Glu/Gly-bd"/>
</dbReference>
<dbReference type="Gene3D" id="3.40.50.2300">
    <property type="match status" value="2"/>
</dbReference>
<evidence type="ECO:0000256" key="12">
    <source>
        <dbReference type="ARBA" id="ARBA00023286"/>
    </source>
</evidence>
<proteinExistence type="inferred from homology"/>
<keyword evidence="4 15" id="KW-0813">Transport</keyword>
<feature type="transmembrane region" description="Helical" evidence="18">
    <location>
        <begin position="581"/>
        <end position="601"/>
    </location>
</feature>
<feature type="disulfide bond" evidence="16">
    <location>
        <begin position="751"/>
        <end position="807"/>
    </location>
</feature>
<dbReference type="GO" id="GO:0015276">
    <property type="term" value="F:ligand-gated monoatomic ion channel activity"/>
    <property type="evidence" value="ECO:0007669"/>
    <property type="project" value="InterPro"/>
</dbReference>
<dbReference type="SUPFAM" id="SSF53822">
    <property type="entry name" value="Periplasmic binding protein-like I"/>
    <property type="match status" value="1"/>
</dbReference>
<evidence type="ECO:0000256" key="13">
    <source>
        <dbReference type="ARBA" id="ARBA00023303"/>
    </source>
</evidence>
<dbReference type="OrthoDB" id="5984008at2759"/>
<feature type="region of interest" description="Disordered" evidence="17">
    <location>
        <begin position="912"/>
        <end position="932"/>
    </location>
</feature>
<comment type="function">
    <text evidence="14">Glutamate-gated receptor that probably acts as a non-selective cation channel. May be involved in light-signal transduction and calcium homeostasis via the regulation of calcium influx into cells.</text>
</comment>
<keyword evidence="9 15" id="KW-0472">Membrane</keyword>
<evidence type="ECO:0000256" key="3">
    <source>
        <dbReference type="ARBA" id="ARBA00011095"/>
    </source>
</evidence>
<evidence type="ECO:0000259" key="20">
    <source>
        <dbReference type="SMART" id="SM00079"/>
    </source>
</evidence>
<evidence type="ECO:0000256" key="2">
    <source>
        <dbReference type="ARBA" id="ARBA00008685"/>
    </source>
</evidence>
<protein>
    <recommendedName>
        <fullName evidence="15">Glutamate receptor</fullName>
    </recommendedName>
</protein>
<evidence type="ECO:0000256" key="14">
    <source>
        <dbReference type="ARBA" id="ARBA00049638"/>
    </source>
</evidence>
<dbReference type="InterPro" id="IPR044440">
    <property type="entry name" value="GABAb_receptor_plant_PBP1"/>
</dbReference>
<dbReference type="Proteomes" id="UP000231279">
    <property type="component" value="Unassembled WGS sequence"/>
</dbReference>
<evidence type="ECO:0000256" key="15">
    <source>
        <dbReference type="PIRNR" id="PIRNR037090"/>
    </source>
</evidence>
<evidence type="ECO:0000256" key="6">
    <source>
        <dbReference type="ARBA" id="ARBA00022729"/>
    </source>
</evidence>
<name>A0A2G9H2M3_9LAMI</name>
<sequence length="932" mass="103966">MKFFCLYLLVFMSFCVAPLSCQNEAAAKADVGVILDFDTAVGKISRTCISMALEDFYAKRNLSTKIVLHFRDSRSDVVGAASAAIDLLKNIQVIAILGPQKSIQADFVIDIGDKAKVPIISQAMSPALSPKESPYFIRSAQCSSHQAKAIAAIVKAFGWRQVVFIYEDTNYGSGLVPFLTKEFLENNALVSYQSLISPSSTNDQILRELYKLMTMQTRVFVVHMLPPLASRFFRMAKEANMMRKGYAWIMADALTSLLDSVDSKTIEAMQGVLGVKAYVPRSDELHDFTRRWRKRFHNENPDMDKTKPNVFGLWAYDSLTALAVATERVGVERFKKPINRGNLTDLEGIGTSNIGSSLVPLIRNFRSNGLSGDFHIVDGQLMPSAFQIVNVIGKGEKRVGFWTEKHGISKKLKTNDQNKAVYSVKKAITWPGETSEVPKGWEMPTNGQKLRIGVPFMGRFSEFVKVERDKETNAVIATGFCIDVFEAVMSSLPYAVLYEYIPFEPPFETPHGSRVGYYNDLVYQIALEKYDAVVGDVAIVANRSKYVDFTFPYTASGLSIIVPIKDSERKTAWIFMKPLTMGLWLTIGASFVYTGFVVWVLEHRVNKEFRGPPHKQIGLIFWFSFSTIVFAHKEKVKSNLTRFVVIVWIFAVLVLTSSYTANLTSMLTVQQLQPTITSIHDLIRNGEYVGYQEGSFVSGFLNNMKFNSSKIRSYGSFEEYDEALSKGSRNGGVAAVVEVLPFIRLFLTKYCHKYTMVGPAYSTAGFGFAFQKGSPLVPDVSRAILNMAEGEKMERIKRQWFGEEEGCPDSRRTGIPSKSLTLDGFRGLFLIAGLSSSLALVIFLSKFFYQNRTILSSDASIKQKISVLARVFDEEKDISSAAAAEESTTPGEITDSAQSPISISYQNEGMFSQDEEFSTTEPGTPVHHATEC</sequence>
<dbReference type="FunFam" id="1.10.287.70:FF:000037">
    <property type="entry name" value="Glutamate receptor"/>
    <property type="match status" value="1"/>
</dbReference>
<evidence type="ECO:0000256" key="16">
    <source>
        <dbReference type="PIRSR" id="PIRSR037090-50"/>
    </source>
</evidence>
<dbReference type="Pfam" id="PF00060">
    <property type="entry name" value="Lig_chan"/>
    <property type="match status" value="1"/>
</dbReference>
<keyword evidence="8 15" id="KW-0406">Ion transport</keyword>
<keyword evidence="7 18" id="KW-1133">Transmembrane helix</keyword>
<dbReference type="Pfam" id="PF10613">
    <property type="entry name" value="Lig_chan-Glu_bd"/>
    <property type="match status" value="1"/>
</dbReference>
<dbReference type="PANTHER" id="PTHR34836">
    <property type="entry name" value="OS06G0188250 PROTEIN"/>
    <property type="match status" value="1"/>
</dbReference>
<dbReference type="GO" id="GO:0016020">
    <property type="term" value="C:membrane"/>
    <property type="evidence" value="ECO:0007669"/>
    <property type="project" value="UniProtKB-SubCell"/>
</dbReference>
<comment type="subunit">
    <text evidence="3">May form heteromers.</text>
</comment>
<keyword evidence="5 18" id="KW-0812">Transmembrane</keyword>
<dbReference type="CDD" id="cd13686">
    <property type="entry name" value="GluR_Plant"/>
    <property type="match status" value="1"/>
</dbReference>
<dbReference type="STRING" id="429701.A0A2G9H2M3"/>
<dbReference type="FunFam" id="3.40.50.2300:FF:000188">
    <property type="entry name" value="Glutamate receptor"/>
    <property type="match status" value="1"/>
</dbReference>
<dbReference type="SMART" id="SM00079">
    <property type="entry name" value="PBPe"/>
    <property type="match status" value="1"/>
</dbReference>
<dbReference type="Gene3D" id="3.40.190.10">
    <property type="entry name" value="Periplasmic binding protein-like II"/>
    <property type="match status" value="2"/>
</dbReference>
<dbReference type="FunFam" id="3.40.190.10:FF:000195">
    <property type="entry name" value="Glutamate receptor 2.7"/>
    <property type="match status" value="1"/>
</dbReference>
<keyword evidence="16" id="KW-1015">Disulfide bond</keyword>
<evidence type="ECO:0000256" key="19">
    <source>
        <dbReference type="SAM" id="SignalP"/>
    </source>
</evidence>
<evidence type="ECO:0000256" key="7">
    <source>
        <dbReference type="ARBA" id="ARBA00022989"/>
    </source>
</evidence>
<dbReference type="Gene3D" id="1.10.287.70">
    <property type="match status" value="1"/>
</dbReference>
<dbReference type="EMBL" id="NKXS01002859">
    <property type="protein sequence ID" value="PIN11779.1"/>
    <property type="molecule type" value="Genomic_DNA"/>
</dbReference>
<reference evidence="22" key="1">
    <citation type="journal article" date="2018" name="Gigascience">
        <title>Genome assembly of the Pink Ipe (Handroanthus impetiginosus, Bignoniaceae), a highly valued, ecologically keystone Neotropical timber forest tree.</title>
        <authorList>
            <person name="Silva-Junior O.B."/>
            <person name="Grattapaglia D."/>
            <person name="Novaes E."/>
            <person name="Collevatti R.G."/>
        </authorList>
    </citation>
    <scope>NUCLEOTIDE SEQUENCE [LARGE SCALE GENOMIC DNA]</scope>
    <source>
        <strain evidence="22">cv. UFG-1</strain>
    </source>
</reference>
<evidence type="ECO:0000256" key="9">
    <source>
        <dbReference type="ARBA" id="ARBA00023136"/>
    </source>
</evidence>
<dbReference type="InterPro" id="IPR015683">
    <property type="entry name" value="Ionotropic_Glu_rcpt"/>
</dbReference>
<evidence type="ECO:0000256" key="17">
    <source>
        <dbReference type="SAM" id="MobiDB-lite"/>
    </source>
</evidence>
<dbReference type="PANTHER" id="PTHR34836:SF1">
    <property type="entry name" value="OS09G0428600 PROTEIN"/>
    <property type="match status" value="1"/>
</dbReference>
<feature type="signal peptide" evidence="19">
    <location>
        <begin position="1"/>
        <end position="21"/>
    </location>
</feature>
<feature type="chain" id="PRO_5013614333" description="Glutamate receptor" evidence="19">
    <location>
        <begin position="22"/>
        <end position="932"/>
    </location>
</feature>
<dbReference type="FunFam" id="3.40.190.10:FF:000103">
    <property type="entry name" value="Glutamate receptor"/>
    <property type="match status" value="1"/>
</dbReference>
<accession>A0A2G9H2M3</accession>
<keyword evidence="11" id="KW-0325">Glycoprotein</keyword>
<evidence type="ECO:0000256" key="1">
    <source>
        <dbReference type="ARBA" id="ARBA00004141"/>
    </source>
</evidence>
<feature type="transmembrane region" description="Helical" evidence="18">
    <location>
        <begin position="643"/>
        <end position="661"/>
    </location>
</feature>
<dbReference type="PIRSF" id="PIRSF037090">
    <property type="entry name" value="Iontro_Glu-like_rcpt_pln"/>
    <property type="match status" value="1"/>
</dbReference>
<evidence type="ECO:0000313" key="22">
    <source>
        <dbReference type="Proteomes" id="UP000231279"/>
    </source>
</evidence>
<evidence type="ECO:0000256" key="5">
    <source>
        <dbReference type="ARBA" id="ARBA00022692"/>
    </source>
</evidence>
<dbReference type="InterPro" id="IPR001828">
    <property type="entry name" value="ANF_lig-bd_rcpt"/>
</dbReference>
<dbReference type="SUPFAM" id="SSF53850">
    <property type="entry name" value="Periplasmic binding protein-like II"/>
    <property type="match status" value="1"/>
</dbReference>
<comment type="caution">
    <text evidence="21">The sequence shown here is derived from an EMBL/GenBank/DDBJ whole genome shotgun (WGS) entry which is preliminary data.</text>
</comment>
<keyword evidence="13 15" id="KW-0407">Ion channel</keyword>
<dbReference type="InterPro" id="IPR017103">
    <property type="entry name" value="Iontropic_Glu_rcpt_pln"/>
</dbReference>
<evidence type="ECO:0000256" key="4">
    <source>
        <dbReference type="ARBA" id="ARBA00022448"/>
    </source>
</evidence>
<dbReference type="InterPro" id="IPR001320">
    <property type="entry name" value="Iontro_rcpt_C"/>
</dbReference>
<organism evidence="21 22">
    <name type="scientific">Handroanthus impetiginosus</name>
    <dbReference type="NCBI Taxonomy" id="429701"/>
    <lineage>
        <taxon>Eukaryota</taxon>
        <taxon>Viridiplantae</taxon>
        <taxon>Streptophyta</taxon>
        <taxon>Embryophyta</taxon>
        <taxon>Tracheophyta</taxon>
        <taxon>Spermatophyta</taxon>
        <taxon>Magnoliopsida</taxon>
        <taxon>eudicotyledons</taxon>
        <taxon>Gunneridae</taxon>
        <taxon>Pentapetalae</taxon>
        <taxon>asterids</taxon>
        <taxon>lamiids</taxon>
        <taxon>Lamiales</taxon>
        <taxon>Bignoniaceae</taxon>
        <taxon>Crescentiina</taxon>
        <taxon>Tabebuia alliance</taxon>
        <taxon>Handroanthus</taxon>
    </lineage>
</organism>
<keyword evidence="6 19" id="KW-0732">Signal</keyword>
<gene>
    <name evidence="21" type="ORF">CDL12_15608</name>
</gene>
<dbReference type="AlphaFoldDB" id="A0A2G9H2M3"/>
<comment type="subcellular location">
    <subcellularLocation>
        <location evidence="1">Membrane</location>
        <topology evidence="1">Multi-pass membrane protein</topology>
    </subcellularLocation>
</comment>
<dbReference type="Pfam" id="PF01094">
    <property type="entry name" value="ANF_receptor"/>
    <property type="match status" value="1"/>
</dbReference>
<evidence type="ECO:0000256" key="18">
    <source>
        <dbReference type="SAM" id="Phobius"/>
    </source>
</evidence>